<evidence type="ECO:0000256" key="1">
    <source>
        <dbReference type="ARBA" id="ARBA00001971"/>
    </source>
</evidence>
<evidence type="ECO:0000256" key="8">
    <source>
        <dbReference type="PIRSR" id="PIRSR602401-1"/>
    </source>
</evidence>
<evidence type="ECO:0000256" key="6">
    <source>
        <dbReference type="ARBA" id="ARBA00023004"/>
    </source>
</evidence>
<evidence type="ECO:0000256" key="9">
    <source>
        <dbReference type="SAM" id="Phobius"/>
    </source>
</evidence>
<reference evidence="10" key="1">
    <citation type="journal article" date="2020" name="Stud. Mycol.">
        <title>101 Dothideomycetes genomes: a test case for predicting lifestyles and emergence of pathogens.</title>
        <authorList>
            <person name="Haridas S."/>
            <person name="Albert R."/>
            <person name="Binder M."/>
            <person name="Bloem J."/>
            <person name="Labutti K."/>
            <person name="Salamov A."/>
            <person name="Andreopoulos B."/>
            <person name="Baker S."/>
            <person name="Barry K."/>
            <person name="Bills G."/>
            <person name="Bluhm B."/>
            <person name="Cannon C."/>
            <person name="Castanera R."/>
            <person name="Culley D."/>
            <person name="Daum C."/>
            <person name="Ezra D."/>
            <person name="Gonzalez J."/>
            <person name="Henrissat B."/>
            <person name="Kuo A."/>
            <person name="Liang C."/>
            <person name="Lipzen A."/>
            <person name="Lutzoni F."/>
            <person name="Magnuson J."/>
            <person name="Mondo S."/>
            <person name="Nolan M."/>
            <person name="Ohm R."/>
            <person name="Pangilinan J."/>
            <person name="Park H.-J."/>
            <person name="Ramirez L."/>
            <person name="Alfaro M."/>
            <person name="Sun H."/>
            <person name="Tritt A."/>
            <person name="Yoshinaga Y."/>
            <person name="Zwiers L.-H."/>
            <person name="Turgeon B."/>
            <person name="Goodwin S."/>
            <person name="Spatafora J."/>
            <person name="Crous P."/>
            <person name="Grigoriev I."/>
        </authorList>
    </citation>
    <scope>NUCLEOTIDE SEQUENCE</scope>
    <source>
        <strain evidence="10">CBS 122681</strain>
    </source>
</reference>
<dbReference type="Gene3D" id="1.10.630.10">
    <property type="entry name" value="Cytochrome P450"/>
    <property type="match status" value="1"/>
</dbReference>
<evidence type="ECO:0000256" key="5">
    <source>
        <dbReference type="ARBA" id="ARBA00023002"/>
    </source>
</evidence>
<organism evidence="10 11">
    <name type="scientific">Lophiostoma macrostomum CBS 122681</name>
    <dbReference type="NCBI Taxonomy" id="1314788"/>
    <lineage>
        <taxon>Eukaryota</taxon>
        <taxon>Fungi</taxon>
        <taxon>Dikarya</taxon>
        <taxon>Ascomycota</taxon>
        <taxon>Pezizomycotina</taxon>
        <taxon>Dothideomycetes</taxon>
        <taxon>Pleosporomycetidae</taxon>
        <taxon>Pleosporales</taxon>
        <taxon>Lophiostomataceae</taxon>
        <taxon>Lophiostoma</taxon>
    </lineage>
</organism>
<dbReference type="Pfam" id="PF00067">
    <property type="entry name" value="p450"/>
    <property type="match status" value="1"/>
</dbReference>
<dbReference type="AlphaFoldDB" id="A0A6A6TR77"/>
<sequence length="547" mass="62778">MPEFRFAYFRTWSLSNAIISLITIALLNCLVKGWIARSYARRLRRSGLPMPPHSLLLGHLGIHASIFQSLPGDAHGHYLADQIRRKYPELGPVFYLDLWPFTDLMLMVTDPAVISQFCHADHLLPKHPGMKRFLLPITDGYDLNCLEGDTWKRWRRLFNPGFSPSHTLNLVPSIVEDVLIFRDDLIRRAREGKMFKFEDHALKLTLDVIGKVSLDSKFNTQRGFNPMTTALLDQRKWAAFGLESDFLTIMNPLRYPNIWKNRKIMNDYINHELESRYLTALDPPNSKTIIDLALKDYDTESMSSLRNREPLDETFKKYARAQLKVFIFAGHDAVSTAICYAWLLLSRNPRTLEKLRAEHDAVLGPTKEAAEALIQDPALLNQLHYTLAVIKEAMRLFPAVSSPRKGQPNFLLADSQGRQFPTEGCLVWANHHGVHNNPLFWRQADEFLPERFLQDVGDELRPVKDAWRPFERGPRACIGSELAYAEIKTVFALTARDFDLEEAYAEWDRENGTKGIKTVNRERAYQIQLGSAHPADGFPVRIKLRGT</sequence>
<dbReference type="InterPro" id="IPR036396">
    <property type="entry name" value="Cyt_P450_sf"/>
</dbReference>
<gene>
    <name evidence="10" type="ORF">K491DRAFT_686804</name>
</gene>
<dbReference type="PANTHER" id="PTHR24305:SF107">
    <property type="entry name" value="P450, PUTATIVE (EUROFUNG)-RELATED"/>
    <property type="match status" value="1"/>
</dbReference>
<dbReference type="CDD" id="cd11051">
    <property type="entry name" value="CYP59-like"/>
    <property type="match status" value="1"/>
</dbReference>
<feature type="transmembrane region" description="Helical" evidence="9">
    <location>
        <begin position="12"/>
        <end position="35"/>
    </location>
</feature>
<keyword evidence="7 10" id="KW-0503">Monooxygenase</keyword>
<comment type="pathway">
    <text evidence="2">Secondary metabolite biosynthesis.</text>
</comment>
<dbReference type="GO" id="GO:0016705">
    <property type="term" value="F:oxidoreductase activity, acting on paired donors, with incorporation or reduction of molecular oxygen"/>
    <property type="evidence" value="ECO:0007669"/>
    <property type="project" value="InterPro"/>
</dbReference>
<dbReference type="InterPro" id="IPR050121">
    <property type="entry name" value="Cytochrome_P450_monoxygenase"/>
</dbReference>
<dbReference type="GO" id="GO:0020037">
    <property type="term" value="F:heme binding"/>
    <property type="evidence" value="ECO:0007669"/>
    <property type="project" value="InterPro"/>
</dbReference>
<evidence type="ECO:0000256" key="2">
    <source>
        <dbReference type="ARBA" id="ARBA00005179"/>
    </source>
</evidence>
<keyword evidence="9" id="KW-0472">Membrane</keyword>
<keyword evidence="9" id="KW-0812">Transmembrane</keyword>
<evidence type="ECO:0000313" key="10">
    <source>
        <dbReference type="EMBL" id="KAF2662322.1"/>
    </source>
</evidence>
<dbReference type="GO" id="GO:0004497">
    <property type="term" value="F:monooxygenase activity"/>
    <property type="evidence" value="ECO:0007669"/>
    <property type="project" value="UniProtKB-KW"/>
</dbReference>
<proteinExistence type="predicted"/>
<name>A0A6A6TR77_9PLEO</name>
<feature type="binding site" description="axial binding residue" evidence="8">
    <location>
        <position position="477"/>
    </location>
    <ligand>
        <name>heme</name>
        <dbReference type="ChEBI" id="CHEBI:30413"/>
    </ligand>
    <ligandPart>
        <name>Fe</name>
        <dbReference type="ChEBI" id="CHEBI:18248"/>
    </ligandPart>
</feature>
<dbReference type="PRINTS" id="PR00463">
    <property type="entry name" value="EP450I"/>
</dbReference>
<dbReference type="OrthoDB" id="10029320at2759"/>
<evidence type="ECO:0000256" key="3">
    <source>
        <dbReference type="ARBA" id="ARBA00022617"/>
    </source>
</evidence>
<dbReference type="SUPFAM" id="SSF48264">
    <property type="entry name" value="Cytochrome P450"/>
    <property type="match status" value="1"/>
</dbReference>
<evidence type="ECO:0000256" key="4">
    <source>
        <dbReference type="ARBA" id="ARBA00022723"/>
    </source>
</evidence>
<keyword evidence="5" id="KW-0560">Oxidoreductase</keyword>
<keyword evidence="6 8" id="KW-0408">Iron</keyword>
<dbReference type="GO" id="GO:0005506">
    <property type="term" value="F:iron ion binding"/>
    <property type="evidence" value="ECO:0007669"/>
    <property type="project" value="InterPro"/>
</dbReference>
<comment type="cofactor">
    <cofactor evidence="1 8">
        <name>heme</name>
        <dbReference type="ChEBI" id="CHEBI:30413"/>
    </cofactor>
</comment>
<dbReference type="PANTHER" id="PTHR24305">
    <property type="entry name" value="CYTOCHROME P450"/>
    <property type="match status" value="1"/>
</dbReference>
<dbReference type="InterPro" id="IPR001128">
    <property type="entry name" value="Cyt_P450"/>
</dbReference>
<dbReference type="InterPro" id="IPR002401">
    <property type="entry name" value="Cyt_P450_E_grp-I"/>
</dbReference>
<dbReference type="PRINTS" id="PR00385">
    <property type="entry name" value="P450"/>
</dbReference>
<dbReference type="Proteomes" id="UP000799324">
    <property type="component" value="Unassembled WGS sequence"/>
</dbReference>
<keyword evidence="11" id="KW-1185">Reference proteome</keyword>
<dbReference type="EMBL" id="MU004290">
    <property type="protein sequence ID" value="KAF2662322.1"/>
    <property type="molecule type" value="Genomic_DNA"/>
</dbReference>
<keyword evidence="3 8" id="KW-0349">Heme</keyword>
<evidence type="ECO:0000256" key="7">
    <source>
        <dbReference type="ARBA" id="ARBA00023033"/>
    </source>
</evidence>
<accession>A0A6A6TR77</accession>
<keyword evidence="4 8" id="KW-0479">Metal-binding</keyword>
<protein>
    <submittedName>
        <fullName evidence="10">Cytochrome P450 monooxygenase-like protein</fullName>
    </submittedName>
</protein>
<keyword evidence="9" id="KW-1133">Transmembrane helix</keyword>
<evidence type="ECO:0000313" key="11">
    <source>
        <dbReference type="Proteomes" id="UP000799324"/>
    </source>
</evidence>